<dbReference type="HOGENOM" id="CLU_016922_4_3_6"/>
<feature type="binding site" evidence="9">
    <location>
        <position position="75"/>
    </location>
    <ligand>
        <name>substrate</name>
    </ligand>
</feature>
<dbReference type="Gene3D" id="3.40.640.10">
    <property type="entry name" value="Type I PLP-dependent aspartate aminotransferase-like (Major domain)"/>
    <property type="match status" value="1"/>
</dbReference>
<keyword evidence="3 9" id="KW-0032">Aminotransferase</keyword>
<feature type="site" description="Participates in the substrate recognition with KAPA and in a stacking interaction with the adenine ring of SAM" evidence="9">
    <location>
        <position position="40"/>
    </location>
</feature>
<dbReference type="SUPFAM" id="SSF53383">
    <property type="entry name" value="PLP-dependent transferases"/>
    <property type="match status" value="1"/>
</dbReference>
<evidence type="ECO:0000256" key="6">
    <source>
        <dbReference type="ARBA" id="ARBA00022756"/>
    </source>
</evidence>
<dbReference type="Pfam" id="PF00202">
    <property type="entry name" value="Aminotran_3"/>
    <property type="match status" value="1"/>
</dbReference>
<feature type="binding site" evidence="9">
    <location>
        <position position="269"/>
    </location>
    <ligand>
        <name>pyridoxal 5'-phosphate</name>
        <dbReference type="ChEBI" id="CHEBI:597326"/>
    </ligand>
</feature>
<keyword evidence="7 9" id="KW-0663">Pyridoxal phosphate</keyword>
<comment type="subunit">
    <text evidence="9">Homodimer.</text>
</comment>
<dbReference type="GO" id="GO:0004015">
    <property type="term" value="F:adenosylmethionine-8-amino-7-oxononanoate transaminase activity"/>
    <property type="evidence" value="ECO:0007669"/>
    <property type="project" value="UniProtKB-UniRule"/>
</dbReference>
<evidence type="ECO:0000256" key="9">
    <source>
        <dbReference type="HAMAP-Rule" id="MF_00834"/>
    </source>
</evidence>
<protein>
    <recommendedName>
        <fullName evidence="9">Adenosylmethionine-8-amino-7-oxononanoate aminotransferase</fullName>
        <ecNumber evidence="9">2.6.1.62</ecNumber>
    </recommendedName>
    <alternativeName>
        <fullName evidence="9">7,8-diamino-pelargonic acid aminotransferase</fullName>
        <shortName evidence="9">DAPA AT</shortName>
        <shortName evidence="9">DAPA aminotransferase</shortName>
    </alternativeName>
    <alternativeName>
        <fullName evidence="9">7,8-diaminononanoate synthase</fullName>
        <shortName evidence="9">DANS</shortName>
    </alternativeName>
    <alternativeName>
        <fullName evidence="9">Diaminopelargonic acid synthase</fullName>
    </alternativeName>
</protein>
<keyword evidence="11" id="KW-1185">Reference proteome</keyword>
<dbReference type="UniPathway" id="UPA00078">
    <property type="reaction ID" value="UER00160"/>
</dbReference>
<accession>Q1N5Y3</accession>
<keyword evidence="6 9" id="KW-0093">Biotin biosynthesis</keyword>
<feature type="binding site" evidence="9">
    <location>
        <position position="331"/>
    </location>
    <ligand>
        <name>substrate</name>
    </ligand>
</feature>
<comment type="function">
    <text evidence="9">Catalyzes the transfer of the alpha-amino group from S-adenosyl-L-methionine (SAM) to 7-keto-8-aminopelargonic acid (KAPA) to form 7,8-diaminopelargonic acid (DAPA). It is the only aminotransferase known to utilize SAM as an amino donor.</text>
</comment>
<name>Q1N5Y3_9GAMM</name>
<feature type="binding site" evidence="9">
    <location>
        <position position="168"/>
    </location>
    <ligand>
        <name>substrate</name>
    </ligand>
</feature>
<dbReference type="EMBL" id="AAQH01000001">
    <property type="protein sequence ID" value="EAT13809.1"/>
    <property type="molecule type" value="Genomic_DNA"/>
</dbReference>
<proteinExistence type="inferred from homology"/>
<feature type="modified residue" description="N6-(pyridoxal phosphate)lysine" evidence="9">
    <location>
        <position position="298"/>
    </location>
</feature>
<dbReference type="FunFam" id="3.40.640.10:FF:000041">
    <property type="entry name" value="Adenosylmethionine-8-amino-7-oxononanoate aminotransferase"/>
    <property type="match status" value="1"/>
</dbReference>
<dbReference type="InterPro" id="IPR005815">
    <property type="entry name" value="BioA"/>
</dbReference>
<dbReference type="AlphaFoldDB" id="Q1N5Y3"/>
<dbReference type="EC" id="2.6.1.62" evidence="9"/>
<gene>
    <name evidence="9" type="primary">bioA</name>
    <name evidence="10" type="ORF">RED65_10464</name>
</gene>
<dbReference type="CDD" id="cd00610">
    <property type="entry name" value="OAT_like"/>
    <property type="match status" value="1"/>
</dbReference>
<dbReference type="InterPro" id="IPR015424">
    <property type="entry name" value="PyrdxlP-dep_Trfase"/>
</dbReference>
<evidence type="ECO:0000313" key="10">
    <source>
        <dbReference type="EMBL" id="EAT13809.1"/>
    </source>
</evidence>
<dbReference type="GO" id="GO:0009102">
    <property type="term" value="P:biotin biosynthetic process"/>
    <property type="evidence" value="ECO:0007669"/>
    <property type="project" value="UniProtKB-UniRule"/>
</dbReference>
<comment type="similarity">
    <text evidence="9">Belongs to the class-III pyridoxal-phosphate-dependent aminotransferase family. BioA subfamily.</text>
</comment>
<evidence type="ECO:0000313" key="11">
    <source>
        <dbReference type="Proteomes" id="UP000004263"/>
    </source>
</evidence>
<dbReference type="NCBIfam" id="NF004624">
    <property type="entry name" value="PRK05964.1"/>
    <property type="match status" value="1"/>
</dbReference>
<dbReference type="InterPro" id="IPR005814">
    <property type="entry name" value="Aminotrans_3"/>
</dbReference>
<dbReference type="InterPro" id="IPR015421">
    <property type="entry name" value="PyrdxlP-dep_Trfase_major"/>
</dbReference>
<dbReference type="PROSITE" id="PS00600">
    <property type="entry name" value="AA_TRANSFER_CLASS_3"/>
    <property type="match status" value="1"/>
</dbReference>
<comment type="caution">
    <text evidence="10">The sequence shown here is derived from an EMBL/GenBank/DDBJ whole genome shotgun (WGS) entry which is preliminary data.</text>
</comment>
<dbReference type="NCBIfam" id="NF005940">
    <property type="entry name" value="PRK07986.1"/>
    <property type="match status" value="1"/>
</dbReference>
<feature type="binding site" evidence="9">
    <location>
        <begin position="135"/>
        <end position="136"/>
    </location>
    <ligand>
        <name>pyridoxal 5'-phosphate</name>
        <dbReference type="ChEBI" id="CHEBI:597326"/>
    </ligand>
</feature>
<dbReference type="Proteomes" id="UP000004263">
    <property type="component" value="Unassembled WGS sequence"/>
</dbReference>
<evidence type="ECO:0000256" key="1">
    <source>
        <dbReference type="ARBA" id="ARBA00001933"/>
    </source>
</evidence>
<dbReference type="GO" id="GO:0005737">
    <property type="term" value="C:cytoplasm"/>
    <property type="evidence" value="ECO:0007669"/>
    <property type="project" value="UniProtKB-SubCell"/>
</dbReference>
<dbReference type="STRING" id="207949.RED65_10464"/>
<reference evidence="10 11" key="1">
    <citation type="submission" date="2006-03" db="EMBL/GenBank/DDBJ databases">
        <authorList>
            <person name="Pinhassi J."/>
            <person name="Pedros-Alio C."/>
            <person name="Ferriera S."/>
            <person name="Johnson J."/>
            <person name="Kravitz S."/>
            <person name="Halpern A."/>
            <person name="Remington K."/>
            <person name="Beeson K."/>
            <person name="Tran B."/>
            <person name="Rogers Y.-H."/>
            <person name="Friedman R."/>
            <person name="Venter J.C."/>
        </authorList>
    </citation>
    <scope>NUCLEOTIDE SEQUENCE [LARGE SCALE GENOMIC DNA]</scope>
    <source>
        <strain evidence="10 11">RED65</strain>
    </source>
</reference>
<evidence type="ECO:0000256" key="7">
    <source>
        <dbReference type="ARBA" id="ARBA00022898"/>
    </source>
</evidence>
<organism evidence="10 11">
    <name type="scientific">Bermanella marisrubri</name>
    <dbReference type="NCBI Taxonomy" id="207949"/>
    <lineage>
        <taxon>Bacteria</taxon>
        <taxon>Pseudomonadati</taxon>
        <taxon>Pseudomonadota</taxon>
        <taxon>Gammaproteobacteria</taxon>
        <taxon>Oceanospirillales</taxon>
        <taxon>Oceanospirillaceae</taxon>
        <taxon>Bermanella</taxon>
    </lineage>
</organism>
<keyword evidence="9" id="KW-0963">Cytoplasm</keyword>
<feature type="binding site" evidence="9">
    <location>
        <position position="298"/>
    </location>
    <ligand>
        <name>substrate</name>
    </ligand>
</feature>
<dbReference type="InterPro" id="IPR049704">
    <property type="entry name" value="Aminotrans_3_PPA_site"/>
</dbReference>
<comment type="subcellular location">
    <subcellularLocation>
        <location evidence="9">Cytoplasm</location>
    </subcellularLocation>
</comment>
<evidence type="ECO:0000256" key="2">
    <source>
        <dbReference type="ARBA" id="ARBA00005063"/>
    </source>
</evidence>
<keyword evidence="5 9" id="KW-0949">S-adenosyl-L-methionine</keyword>
<dbReference type="Gene3D" id="3.90.1150.10">
    <property type="entry name" value="Aspartate Aminotransferase, domain 1"/>
    <property type="match status" value="1"/>
</dbReference>
<evidence type="ECO:0000256" key="3">
    <source>
        <dbReference type="ARBA" id="ARBA00022576"/>
    </source>
</evidence>
<comment type="pathway">
    <text evidence="2 9">Cofactor biosynthesis; biotin biosynthesis; 7,8-diaminononanoate from 8-amino-7-oxononanoate (SAM route): step 1/1.</text>
</comment>
<comment type="cofactor">
    <cofactor evidence="1 9">
        <name>pyridoxal 5'-phosphate</name>
        <dbReference type="ChEBI" id="CHEBI:597326"/>
    </cofactor>
</comment>
<sequence>MLVNNDNSVAPMTQSKPLLSESLTGEQISELDAKHVWHPYSSFNSPLLPFPVESTEGVRIRLKDGRELIDGMASWWSAVHGYGHPVLKQAAHDQIETMSHVMFGGLTHEPAVTLCEKLVKLSPDGLNKVFICDSGSVSVEVAMKMAFQYALSQGNRERNKLLTVRSGYHGDTFATMATCDPVNGMHHMFENILPKHIFAEAPPCKFEEAFSESHIQDLKDKLVQHQQEVAAIILEPIVQGAGGMRFYSPDYLKRVRELCDEYDVLLIADEIATGFGRTGKMFACEHAGITPDILCVGKALTGGFMSLAATLCTDKVAKGICEGEAGVFMHGPTFMANPLACSVANASLDLLMSGEWQQQVANIESGLKIGLGPAKALSQVEDVRVLGAIGVIELHEPVDMPTVQPQFVQEGVWVRPFGRLVYVLPPFVIENEDLAHLTKAMVSVVSRL</sequence>
<dbReference type="GO" id="GO:0030170">
    <property type="term" value="F:pyridoxal phosphate binding"/>
    <property type="evidence" value="ECO:0007669"/>
    <property type="project" value="UniProtKB-UniRule"/>
</dbReference>
<dbReference type="HAMAP" id="MF_00834">
    <property type="entry name" value="BioA"/>
    <property type="match status" value="1"/>
</dbReference>
<dbReference type="NCBIfam" id="TIGR00508">
    <property type="entry name" value="bioA"/>
    <property type="match status" value="1"/>
</dbReference>
<evidence type="ECO:0000256" key="5">
    <source>
        <dbReference type="ARBA" id="ARBA00022691"/>
    </source>
</evidence>
<evidence type="ECO:0000256" key="8">
    <source>
        <dbReference type="ARBA" id="ARBA00048449"/>
    </source>
</evidence>
<dbReference type="PANTHER" id="PTHR42684">
    <property type="entry name" value="ADENOSYLMETHIONINE-8-AMINO-7-OXONONANOATE AMINOTRANSFERASE"/>
    <property type="match status" value="1"/>
</dbReference>
<keyword evidence="4 9" id="KW-0808">Transferase</keyword>
<dbReference type="PANTHER" id="PTHR42684:SF17">
    <property type="entry name" value="ADENOSYLMETHIONINE-8-AMINO-7-OXONONANOATE AMINOTRANSFERASE"/>
    <property type="match status" value="1"/>
</dbReference>
<evidence type="ECO:0000256" key="4">
    <source>
        <dbReference type="ARBA" id="ARBA00022679"/>
    </source>
</evidence>
<comment type="catalytic activity">
    <reaction evidence="8 9">
        <text>(8S)-8-amino-7-oxononanoate + S-adenosyl-L-methionine = S-adenosyl-4-methylsulfanyl-2-oxobutanoate + (7R,8S)-7,8-diammoniononanoate</text>
        <dbReference type="Rhea" id="RHEA:16861"/>
        <dbReference type="ChEBI" id="CHEBI:16490"/>
        <dbReference type="ChEBI" id="CHEBI:59789"/>
        <dbReference type="ChEBI" id="CHEBI:149468"/>
        <dbReference type="ChEBI" id="CHEBI:149469"/>
        <dbReference type="EC" id="2.6.1.62"/>
    </reaction>
</comment>
<feature type="binding site" evidence="9">
    <location>
        <begin position="332"/>
        <end position="333"/>
    </location>
    <ligand>
        <name>pyridoxal 5'-phosphate</name>
        <dbReference type="ChEBI" id="CHEBI:597326"/>
    </ligand>
</feature>
<feature type="binding site" evidence="9">
    <location>
        <position position="415"/>
    </location>
    <ligand>
        <name>substrate</name>
    </ligand>
</feature>
<dbReference type="InterPro" id="IPR015422">
    <property type="entry name" value="PyrdxlP-dep_Trfase_small"/>
</dbReference>